<keyword evidence="7" id="KW-1185">Reference proteome</keyword>
<dbReference type="InterPro" id="IPR007014">
    <property type="entry name" value="FUN14"/>
</dbReference>
<accession>A0A7J7KR39</accession>
<evidence type="ECO:0000313" key="6">
    <source>
        <dbReference type="EMBL" id="KAF6040660.1"/>
    </source>
</evidence>
<reference evidence="6" key="1">
    <citation type="submission" date="2020-06" db="EMBL/GenBank/DDBJ databases">
        <title>Draft genome of Bugula neritina, a colonial animal packing powerful symbionts and potential medicines.</title>
        <authorList>
            <person name="Rayko M."/>
        </authorList>
    </citation>
    <scope>NUCLEOTIDE SEQUENCE [LARGE SCALE GENOMIC DNA]</scope>
    <source>
        <strain evidence="6">Kwan_BN1</strain>
    </source>
</reference>
<dbReference type="AlphaFoldDB" id="A0A7J7KR39"/>
<keyword evidence="5" id="KW-0472">Membrane</keyword>
<dbReference type="OrthoDB" id="163794at2759"/>
<sequence>MAKLDDLLEDAQTLLARYTGSGDEEESRRDRILSYVTKVSPKTPGGQAAAGGVAGCLSGYLLMKIGKTAAFSIGTALLGMQLAHYYGYVKVDWKRIHKDLGHRGTEFIRRSRAADLDQKSIIDFVVQNVPLTGGFAGGFLIGVAFS</sequence>
<comment type="similarity">
    <text evidence="2">Belongs to the FUN14 family.</text>
</comment>
<organism evidence="6 7">
    <name type="scientific">Bugula neritina</name>
    <name type="common">Brown bryozoan</name>
    <name type="synonym">Sertularia neritina</name>
    <dbReference type="NCBI Taxonomy" id="10212"/>
    <lineage>
        <taxon>Eukaryota</taxon>
        <taxon>Metazoa</taxon>
        <taxon>Spiralia</taxon>
        <taxon>Lophotrochozoa</taxon>
        <taxon>Bryozoa</taxon>
        <taxon>Gymnolaemata</taxon>
        <taxon>Cheilostomatida</taxon>
        <taxon>Flustrina</taxon>
        <taxon>Buguloidea</taxon>
        <taxon>Bugulidae</taxon>
        <taxon>Bugula</taxon>
    </lineage>
</organism>
<proteinExistence type="inferred from homology"/>
<evidence type="ECO:0000313" key="7">
    <source>
        <dbReference type="Proteomes" id="UP000593567"/>
    </source>
</evidence>
<evidence type="ECO:0000256" key="5">
    <source>
        <dbReference type="ARBA" id="ARBA00023136"/>
    </source>
</evidence>
<dbReference type="PANTHER" id="PTHR21346">
    <property type="entry name" value="FUN14 DOMAIN CONTAINING"/>
    <property type="match status" value="1"/>
</dbReference>
<evidence type="ECO:0000256" key="1">
    <source>
        <dbReference type="ARBA" id="ARBA00004374"/>
    </source>
</evidence>
<keyword evidence="3" id="KW-0812">Transmembrane</keyword>
<evidence type="ECO:0000256" key="2">
    <source>
        <dbReference type="ARBA" id="ARBA00009160"/>
    </source>
</evidence>
<comment type="caution">
    <text evidence="6">The sequence shown here is derived from an EMBL/GenBank/DDBJ whole genome shotgun (WGS) entry which is preliminary data.</text>
</comment>
<dbReference type="PANTHER" id="PTHR21346:SF0">
    <property type="entry name" value="RE45833P"/>
    <property type="match status" value="1"/>
</dbReference>
<dbReference type="EMBL" id="VXIV02000119">
    <property type="protein sequence ID" value="KAF6040660.1"/>
    <property type="molecule type" value="Genomic_DNA"/>
</dbReference>
<evidence type="ECO:0000256" key="4">
    <source>
        <dbReference type="ARBA" id="ARBA00022989"/>
    </source>
</evidence>
<dbReference type="Pfam" id="PF04930">
    <property type="entry name" value="FUN14"/>
    <property type="match status" value="1"/>
</dbReference>
<gene>
    <name evidence="6" type="ORF">EB796_001073</name>
</gene>
<dbReference type="Proteomes" id="UP000593567">
    <property type="component" value="Unassembled WGS sequence"/>
</dbReference>
<keyword evidence="4" id="KW-1133">Transmembrane helix</keyword>
<dbReference type="GO" id="GO:0000422">
    <property type="term" value="P:autophagy of mitochondrion"/>
    <property type="evidence" value="ECO:0007669"/>
    <property type="project" value="TreeGrafter"/>
</dbReference>
<protein>
    <submittedName>
        <fullName evidence="6">FUNDC1</fullName>
    </submittedName>
</protein>
<name>A0A7J7KR39_BUGNE</name>
<dbReference type="GO" id="GO:0005741">
    <property type="term" value="C:mitochondrial outer membrane"/>
    <property type="evidence" value="ECO:0007669"/>
    <property type="project" value="UniProtKB-SubCell"/>
</dbReference>
<comment type="subcellular location">
    <subcellularLocation>
        <location evidence="1">Mitochondrion outer membrane</location>
        <topology evidence="1">Multi-pass membrane protein</topology>
    </subcellularLocation>
</comment>
<evidence type="ECO:0000256" key="3">
    <source>
        <dbReference type="ARBA" id="ARBA00022692"/>
    </source>
</evidence>